<dbReference type="eggNOG" id="ENOG5030PHK">
    <property type="taxonomic scope" value="Bacteria"/>
</dbReference>
<dbReference type="InParanoid" id="A0LFX4"/>
<dbReference type="AlphaFoldDB" id="A0LFX4"/>
<dbReference type="EMBL" id="CP000478">
    <property type="protein sequence ID" value="ABK16326.1"/>
    <property type="molecule type" value="Genomic_DNA"/>
</dbReference>
<keyword evidence="1" id="KW-0449">Lipoprotein</keyword>
<name>A0LFX4_SYNFM</name>
<reference evidence="1 2" key="1">
    <citation type="submission" date="2006-10" db="EMBL/GenBank/DDBJ databases">
        <title>Complete sequence of Syntrophobacter fumaroxidans MPOB.</title>
        <authorList>
            <consortium name="US DOE Joint Genome Institute"/>
            <person name="Copeland A."/>
            <person name="Lucas S."/>
            <person name="Lapidus A."/>
            <person name="Barry K."/>
            <person name="Detter J.C."/>
            <person name="Glavina del Rio T."/>
            <person name="Hammon N."/>
            <person name="Israni S."/>
            <person name="Pitluck S."/>
            <person name="Goltsman E.G."/>
            <person name="Martinez M."/>
            <person name="Schmutz J."/>
            <person name="Larimer F."/>
            <person name="Land M."/>
            <person name="Hauser L."/>
            <person name="Kyrpides N."/>
            <person name="Kim E."/>
            <person name="Boone D.R."/>
            <person name="Brockman F."/>
            <person name="Culley D."/>
            <person name="Ferry J."/>
            <person name="Gunsalus R."/>
            <person name="McInerney M.J."/>
            <person name="Morrison M."/>
            <person name="Plugge C."/>
            <person name="Rohlin L."/>
            <person name="Scholten J."/>
            <person name="Sieber J."/>
            <person name="Stams A.J.M."/>
            <person name="Worm P."/>
            <person name="Henstra A.M."/>
            <person name="Richardson P."/>
        </authorList>
    </citation>
    <scope>NUCLEOTIDE SEQUENCE [LARGE SCALE GENOMIC DNA]</scope>
    <source>
        <strain evidence="2">DSM 10017 / MPOB</strain>
    </source>
</reference>
<dbReference type="STRING" id="335543.Sfum_0627"/>
<dbReference type="PROSITE" id="PS51257">
    <property type="entry name" value="PROKAR_LIPOPROTEIN"/>
    <property type="match status" value="1"/>
</dbReference>
<keyword evidence="2" id="KW-1185">Reference proteome</keyword>
<accession>A0LFX4</accession>
<dbReference type="RefSeq" id="WP_011697499.1">
    <property type="nucleotide sequence ID" value="NC_008554.1"/>
</dbReference>
<evidence type="ECO:0000313" key="1">
    <source>
        <dbReference type="EMBL" id="ABK16326.1"/>
    </source>
</evidence>
<evidence type="ECO:0000313" key="2">
    <source>
        <dbReference type="Proteomes" id="UP000001784"/>
    </source>
</evidence>
<proteinExistence type="predicted"/>
<dbReference type="Proteomes" id="UP000001784">
    <property type="component" value="Chromosome"/>
</dbReference>
<sequence precursor="true">MAKNRTWIYALLFILPLVFASGCSEYSKVDQGRAIALDKEKRTVTIIRDEKADPQNPDYSHLPPMTYSLPTDPAEMGPEPKVGLRMNLDAKSRQITIFDPASQNFKTITYTLIEEKDNVGRNDPLVFNEAENKAKKFPSVDREKKTISIYSGRQKIFITFSLPDEYFALPDHTWDAGDEVRMTFKEPGKALRFMNISRTDIYKK</sequence>
<dbReference type="HOGENOM" id="CLU_1342695_0_0_7"/>
<dbReference type="OrthoDB" id="5431571at2"/>
<protein>
    <submittedName>
        <fullName evidence="1">Lipoprotein, putative</fullName>
    </submittedName>
</protein>
<dbReference type="KEGG" id="sfu:Sfum_0627"/>
<dbReference type="Pfam" id="PF16222">
    <property type="entry name" value="DUF4881"/>
    <property type="match status" value="1"/>
</dbReference>
<organism evidence="1 2">
    <name type="scientific">Syntrophobacter fumaroxidans (strain DSM 10017 / MPOB)</name>
    <dbReference type="NCBI Taxonomy" id="335543"/>
    <lineage>
        <taxon>Bacteria</taxon>
        <taxon>Pseudomonadati</taxon>
        <taxon>Thermodesulfobacteriota</taxon>
        <taxon>Syntrophobacteria</taxon>
        <taxon>Syntrophobacterales</taxon>
        <taxon>Syntrophobacteraceae</taxon>
        <taxon>Syntrophobacter</taxon>
    </lineage>
</organism>
<dbReference type="InterPro" id="IPR032621">
    <property type="entry name" value="DUF4881"/>
</dbReference>
<gene>
    <name evidence="1" type="ordered locus">Sfum_0627</name>
</gene>